<evidence type="ECO:0000313" key="2">
    <source>
        <dbReference type="Proteomes" id="UP001499974"/>
    </source>
</evidence>
<keyword evidence="2" id="KW-1185">Reference proteome</keyword>
<comment type="caution">
    <text evidence="1">The sequence shown here is derived from an EMBL/GenBank/DDBJ whole genome shotgun (WGS) entry which is preliminary data.</text>
</comment>
<reference evidence="2" key="1">
    <citation type="journal article" date="2019" name="Int. J. Syst. Evol. Microbiol.">
        <title>The Global Catalogue of Microorganisms (GCM) 10K type strain sequencing project: providing services to taxonomists for standard genome sequencing and annotation.</title>
        <authorList>
            <consortium name="The Broad Institute Genomics Platform"/>
            <consortium name="The Broad Institute Genome Sequencing Center for Infectious Disease"/>
            <person name="Wu L."/>
            <person name="Ma J."/>
        </authorList>
    </citation>
    <scope>NUCLEOTIDE SEQUENCE [LARGE SCALE GENOMIC DNA]</scope>
    <source>
        <strain evidence="2">JCM 18531</strain>
    </source>
</reference>
<proteinExistence type="predicted"/>
<dbReference type="Proteomes" id="UP001499974">
    <property type="component" value="Unassembled WGS sequence"/>
</dbReference>
<protein>
    <submittedName>
        <fullName evidence="1">Uncharacterized protein</fullName>
    </submittedName>
</protein>
<sequence>MQVIPGSSWSVVEEAKDLNPFRVRLFRYNAGSQLIGIEVLIRTLHPRSRPWGKLSGAHVTRSHPRSVASGGAGLVRLRVLPWS</sequence>
<gene>
    <name evidence="1" type="ORF">GCM10023349_01330</name>
</gene>
<name>A0ABP8WJM4_9ACTN</name>
<organism evidence="1 2">
    <name type="scientific">Nocardioides conyzicola</name>
    <dbReference type="NCBI Taxonomy" id="1651781"/>
    <lineage>
        <taxon>Bacteria</taxon>
        <taxon>Bacillati</taxon>
        <taxon>Actinomycetota</taxon>
        <taxon>Actinomycetes</taxon>
        <taxon>Propionibacteriales</taxon>
        <taxon>Nocardioidaceae</taxon>
        <taxon>Nocardioides</taxon>
    </lineage>
</organism>
<evidence type="ECO:0000313" key="1">
    <source>
        <dbReference type="EMBL" id="GAA4690569.1"/>
    </source>
</evidence>
<accession>A0ABP8WJM4</accession>
<dbReference type="EMBL" id="BAABKM010000001">
    <property type="protein sequence ID" value="GAA4690569.1"/>
    <property type="molecule type" value="Genomic_DNA"/>
</dbReference>